<organism evidence="2 3">
    <name type="scientific">Microdochium trichocladiopsis</name>
    <dbReference type="NCBI Taxonomy" id="1682393"/>
    <lineage>
        <taxon>Eukaryota</taxon>
        <taxon>Fungi</taxon>
        <taxon>Dikarya</taxon>
        <taxon>Ascomycota</taxon>
        <taxon>Pezizomycotina</taxon>
        <taxon>Sordariomycetes</taxon>
        <taxon>Xylariomycetidae</taxon>
        <taxon>Xylariales</taxon>
        <taxon>Microdochiaceae</taxon>
        <taxon>Microdochium</taxon>
    </lineage>
</organism>
<dbReference type="GeneID" id="70181420"/>
<evidence type="ECO:0008006" key="4">
    <source>
        <dbReference type="Google" id="ProtNLM"/>
    </source>
</evidence>
<sequence length="520" mass="57577">MASTTQTPPAHLRVLRKFGINETYQLAMYLLDQYRGTSLSCRYAIPARMASPESRPQLEQAVTAAVLDIIAKHPMLQVGTKNATAKTPSWVQLPRLNLSEHIQWLYLEANDDFAQRVQQVFAEQLDDKYPDFEEFLPHWKVTVIRQGPASTEMEVLLTWNHQHFDGAGARVLQEDLLASLNAMLNADSKDKRSTTAQASTLPTNTLTLPSSPPPNLPVPIEKLAKLSVGVGHFLRTVYQETRPPILTRDPSFAKWCPIRSGVPYKTQFRCFDVDAAALKTLIASCRENQTTITGLMHGLALVSFARHLRKDRATAFQCSTVMDHRRNLPADGTADGPWGGKDRAHSSQLVARIRGLLDPLSREKMGTEYFLSTELVREVWAVSAQSRKEIARQLELGLKNDIVGMFKFVGDWQQTMKEMAKRPRQFSWLVTNIGVLDGQGKRGGGDGGGVENSVGWSITRAQFGPSAETPAGAIEFSPASVAGGAMCVGANWHDCAVDVELGEAVVGDMERWLNQLAREK</sequence>
<feature type="region of interest" description="Disordered" evidence="1">
    <location>
        <begin position="188"/>
        <end position="212"/>
    </location>
</feature>
<dbReference type="OrthoDB" id="2150604at2759"/>
<dbReference type="InterPro" id="IPR023213">
    <property type="entry name" value="CAT-like_dom_sf"/>
</dbReference>
<dbReference type="PANTHER" id="PTHR28037">
    <property type="entry name" value="ALCOHOL O-ACETYLTRANSFERASE 1-RELATED"/>
    <property type="match status" value="1"/>
</dbReference>
<comment type="caution">
    <text evidence="2">The sequence shown here is derived from an EMBL/GenBank/DDBJ whole genome shotgun (WGS) entry which is preliminary data.</text>
</comment>
<evidence type="ECO:0000313" key="2">
    <source>
        <dbReference type="EMBL" id="KAH7025113.1"/>
    </source>
</evidence>
<feature type="compositionally biased region" description="Low complexity" evidence="1">
    <location>
        <begin position="199"/>
        <end position="209"/>
    </location>
</feature>
<proteinExistence type="predicted"/>
<dbReference type="PANTHER" id="PTHR28037:SF1">
    <property type="entry name" value="ALCOHOL O-ACETYLTRANSFERASE 1-RELATED"/>
    <property type="match status" value="1"/>
</dbReference>
<dbReference type="AlphaFoldDB" id="A0A9P8XYF8"/>
<dbReference type="RefSeq" id="XP_046008661.1">
    <property type="nucleotide sequence ID" value="XM_046151874.1"/>
</dbReference>
<dbReference type="GO" id="GO:0008080">
    <property type="term" value="F:N-acetyltransferase activity"/>
    <property type="evidence" value="ECO:0007669"/>
    <property type="project" value="TreeGrafter"/>
</dbReference>
<dbReference type="Pfam" id="PF07247">
    <property type="entry name" value="AATase"/>
    <property type="match status" value="1"/>
</dbReference>
<gene>
    <name evidence="2" type="ORF">B0I36DRAFT_295901</name>
</gene>
<dbReference type="SUPFAM" id="SSF52777">
    <property type="entry name" value="CoA-dependent acyltransferases"/>
    <property type="match status" value="1"/>
</dbReference>
<name>A0A9P8XYF8_9PEZI</name>
<evidence type="ECO:0000313" key="3">
    <source>
        <dbReference type="Proteomes" id="UP000756346"/>
    </source>
</evidence>
<dbReference type="InterPro" id="IPR010828">
    <property type="entry name" value="Atf2/Sli1-like"/>
</dbReference>
<protein>
    <recommendedName>
        <fullName evidence="4">Alcohol acetyltransferase</fullName>
    </recommendedName>
</protein>
<evidence type="ECO:0000256" key="1">
    <source>
        <dbReference type="SAM" id="MobiDB-lite"/>
    </source>
</evidence>
<dbReference type="Gene3D" id="3.30.559.10">
    <property type="entry name" value="Chloramphenicol acetyltransferase-like domain"/>
    <property type="match status" value="1"/>
</dbReference>
<reference evidence="2" key="1">
    <citation type="journal article" date="2021" name="Nat. Commun.">
        <title>Genetic determinants of endophytism in the Arabidopsis root mycobiome.</title>
        <authorList>
            <person name="Mesny F."/>
            <person name="Miyauchi S."/>
            <person name="Thiergart T."/>
            <person name="Pickel B."/>
            <person name="Atanasova L."/>
            <person name="Karlsson M."/>
            <person name="Huettel B."/>
            <person name="Barry K.W."/>
            <person name="Haridas S."/>
            <person name="Chen C."/>
            <person name="Bauer D."/>
            <person name="Andreopoulos W."/>
            <person name="Pangilinan J."/>
            <person name="LaButti K."/>
            <person name="Riley R."/>
            <person name="Lipzen A."/>
            <person name="Clum A."/>
            <person name="Drula E."/>
            <person name="Henrissat B."/>
            <person name="Kohler A."/>
            <person name="Grigoriev I.V."/>
            <person name="Martin F.M."/>
            <person name="Hacquard S."/>
        </authorList>
    </citation>
    <scope>NUCLEOTIDE SEQUENCE</scope>
    <source>
        <strain evidence="2">MPI-CAGE-CH-0230</strain>
    </source>
</reference>
<dbReference type="Proteomes" id="UP000756346">
    <property type="component" value="Unassembled WGS sequence"/>
</dbReference>
<keyword evidence="3" id="KW-1185">Reference proteome</keyword>
<dbReference type="InterPro" id="IPR052058">
    <property type="entry name" value="Alcohol_O-acetyltransferase"/>
</dbReference>
<dbReference type="EMBL" id="JAGTJQ010000009">
    <property type="protein sequence ID" value="KAH7025113.1"/>
    <property type="molecule type" value="Genomic_DNA"/>
</dbReference>
<accession>A0A9P8XYF8</accession>